<organism evidence="2">
    <name type="scientific">Laccaria bicolor (strain S238N-H82 / ATCC MYA-4686)</name>
    <name type="common">Bicoloured deceiver</name>
    <name type="synonym">Laccaria laccata var. bicolor</name>
    <dbReference type="NCBI Taxonomy" id="486041"/>
    <lineage>
        <taxon>Eukaryota</taxon>
        <taxon>Fungi</taxon>
        <taxon>Dikarya</taxon>
        <taxon>Basidiomycota</taxon>
        <taxon>Agaricomycotina</taxon>
        <taxon>Agaricomycetes</taxon>
        <taxon>Agaricomycetidae</taxon>
        <taxon>Agaricales</taxon>
        <taxon>Agaricineae</taxon>
        <taxon>Hydnangiaceae</taxon>
        <taxon>Laccaria</taxon>
    </lineage>
</organism>
<name>B0DKT9_LACBS</name>
<dbReference type="HOGENOM" id="CLU_1686919_0_0_1"/>
<dbReference type="InParanoid" id="B0DKT9"/>
<reference evidence="1 2" key="1">
    <citation type="journal article" date="2008" name="Nature">
        <title>The genome of Laccaria bicolor provides insights into mycorrhizal symbiosis.</title>
        <authorList>
            <person name="Martin F."/>
            <person name="Aerts A."/>
            <person name="Ahren D."/>
            <person name="Brun A."/>
            <person name="Danchin E.G.J."/>
            <person name="Duchaussoy F."/>
            <person name="Gibon J."/>
            <person name="Kohler A."/>
            <person name="Lindquist E."/>
            <person name="Pereda V."/>
            <person name="Salamov A."/>
            <person name="Shapiro H.J."/>
            <person name="Wuyts J."/>
            <person name="Blaudez D."/>
            <person name="Buee M."/>
            <person name="Brokstein P."/>
            <person name="Canbaeck B."/>
            <person name="Cohen D."/>
            <person name="Courty P.E."/>
            <person name="Coutinho P.M."/>
            <person name="Delaruelle C."/>
            <person name="Detter J.C."/>
            <person name="Deveau A."/>
            <person name="DiFazio S."/>
            <person name="Duplessis S."/>
            <person name="Fraissinet-Tachet L."/>
            <person name="Lucic E."/>
            <person name="Frey-Klett P."/>
            <person name="Fourrey C."/>
            <person name="Feussner I."/>
            <person name="Gay G."/>
            <person name="Grimwood J."/>
            <person name="Hoegger P.J."/>
            <person name="Jain P."/>
            <person name="Kilaru S."/>
            <person name="Labbe J."/>
            <person name="Lin Y.C."/>
            <person name="Legue V."/>
            <person name="Le Tacon F."/>
            <person name="Marmeisse R."/>
            <person name="Melayah D."/>
            <person name="Montanini B."/>
            <person name="Muratet M."/>
            <person name="Nehls U."/>
            <person name="Niculita-Hirzel H."/>
            <person name="Oudot-Le Secq M.P."/>
            <person name="Peter M."/>
            <person name="Quesneville H."/>
            <person name="Rajashekar B."/>
            <person name="Reich M."/>
            <person name="Rouhier N."/>
            <person name="Schmutz J."/>
            <person name="Yin T."/>
            <person name="Chalot M."/>
            <person name="Henrissat B."/>
            <person name="Kuees U."/>
            <person name="Lucas S."/>
            <person name="Van de Peer Y."/>
            <person name="Podila G.K."/>
            <person name="Polle A."/>
            <person name="Pukkila P.J."/>
            <person name="Richardson P.M."/>
            <person name="Rouze P."/>
            <person name="Sanders I.R."/>
            <person name="Stajich J.E."/>
            <person name="Tunlid A."/>
            <person name="Tuskan G."/>
            <person name="Grigoriev I.V."/>
        </authorList>
    </citation>
    <scope>NUCLEOTIDE SEQUENCE [LARGE SCALE GENOMIC DNA]</scope>
    <source>
        <strain evidence="2">S238N-H82 / ATCC MYA-4686</strain>
    </source>
</reference>
<dbReference type="EMBL" id="DS547116">
    <property type="protein sequence ID" value="EDR04797.1"/>
    <property type="molecule type" value="Genomic_DNA"/>
</dbReference>
<dbReference type="KEGG" id="lbc:LACBIDRAFT_304041"/>
<evidence type="ECO:0000313" key="1">
    <source>
        <dbReference type="EMBL" id="EDR04797.1"/>
    </source>
</evidence>
<proteinExistence type="predicted"/>
<dbReference type="GeneID" id="6080183"/>
<sequence length="156" mass="17677">MLRLSLRHILRPSVPGLRPAIGTPRNISIVGSGRGQGRFKAEACPAKRAPAPVSERFMSRYQFPDEQGTPPDKFDFLSLESFENMSHNPKFWLPPPDPDSALSTAYLVLVRMIMYMGRPKESDEERNKHWEILSLRLPHQLPKLGVLELAFQCVPA</sequence>
<dbReference type="AlphaFoldDB" id="B0DKT9"/>
<protein>
    <submittedName>
        <fullName evidence="1">Predicted protein</fullName>
    </submittedName>
</protein>
<keyword evidence="2" id="KW-1185">Reference proteome</keyword>
<accession>B0DKT9</accession>
<evidence type="ECO:0000313" key="2">
    <source>
        <dbReference type="Proteomes" id="UP000001194"/>
    </source>
</evidence>
<gene>
    <name evidence="1" type="ORF">LACBIDRAFT_304041</name>
</gene>
<dbReference type="RefSeq" id="XP_001884621.1">
    <property type="nucleotide sequence ID" value="XM_001884586.1"/>
</dbReference>
<dbReference type="Proteomes" id="UP000001194">
    <property type="component" value="Unassembled WGS sequence"/>
</dbReference>